<dbReference type="Gene3D" id="3.40.50.720">
    <property type="entry name" value="NAD(P)-binding Rossmann-like Domain"/>
    <property type="match status" value="1"/>
</dbReference>
<proteinExistence type="predicted"/>
<gene>
    <name evidence="3" type="ORF">MUCCIDRAFT_161002</name>
</gene>
<organism evidence="3 4">
    <name type="scientific">Mucor lusitanicus CBS 277.49</name>
    <dbReference type="NCBI Taxonomy" id="747725"/>
    <lineage>
        <taxon>Eukaryota</taxon>
        <taxon>Fungi</taxon>
        <taxon>Fungi incertae sedis</taxon>
        <taxon>Mucoromycota</taxon>
        <taxon>Mucoromycotina</taxon>
        <taxon>Mucoromycetes</taxon>
        <taxon>Mucorales</taxon>
        <taxon>Mucorineae</taxon>
        <taxon>Mucoraceae</taxon>
        <taxon>Mucor</taxon>
    </lineage>
</organism>
<comment type="caution">
    <text evidence="3">The sequence shown here is derived from an EMBL/GenBank/DDBJ whole genome shotgun (WGS) entry which is preliminary data.</text>
</comment>
<dbReference type="InterPro" id="IPR000594">
    <property type="entry name" value="ThiF_NAD_FAD-bd"/>
</dbReference>
<dbReference type="STRING" id="747725.A0A162QMP7"/>
<evidence type="ECO:0000313" key="3">
    <source>
        <dbReference type="EMBL" id="OAD04250.1"/>
    </source>
</evidence>
<dbReference type="PANTHER" id="PTHR43267">
    <property type="entry name" value="TRNA THREONYLCARBAMOYLADENOSINE DEHYDRATASE"/>
    <property type="match status" value="1"/>
</dbReference>
<keyword evidence="1" id="KW-1133">Transmembrane helix</keyword>
<evidence type="ECO:0000259" key="2">
    <source>
        <dbReference type="Pfam" id="PF00899"/>
    </source>
</evidence>
<dbReference type="CDD" id="cd00755">
    <property type="entry name" value="YgdL_like"/>
    <property type="match status" value="1"/>
</dbReference>
<feature type="domain" description="THIF-type NAD/FAD binding fold" evidence="2">
    <location>
        <begin position="101"/>
        <end position="362"/>
    </location>
</feature>
<accession>A0A162QMP7</accession>
<dbReference type="SUPFAM" id="SSF69572">
    <property type="entry name" value="Activating enzymes of the ubiquitin-like proteins"/>
    <property type="match status" value="1"/>
</dbReference>
<dbReference type="InterPro" id="IPR045886">
    <property type="entry name" value="ThiF/MoeB/HesA"/>
</dbReference>
<sequence length="490" mass="54757">MSFIQRFTDSVSQFVEQHPNSIQLTLTAVAASALTASSILTFQANQRKSRARTLKDELKEAELRSTIDLTPVGTVNKSGQPHILPPPTVFDDRLIEEQLSKNTAFLGQKGADQVRDAFVIVVGAGGVGSWAALMLMRSGVKRIRIIDFDQVTLSSLNRHAVATLEDVGTPKVRCIKTHFKQIAPFVEVEDCIDLLNADNVDELLSGRNAPLALADKQIMVTDMNTLGNPDYVIDAIDNINTKIDLIKYCHDKKLPVISSMGAGAKADPSRIQIADIKDPLARSVRQRLKKLGILNGVPVAYSTEKPHHVKLLPLEEEKIEDRDEFSALPDFRARILPVLGTIPSMFGMAIATYIILKLADYPDFDPLPVKLRDGLYGRVHKELLNREVKTFKEKVCALDVQDVAYIFEEMWHGKSVVSGPNDKLALTRWDKSKPLSYFNTVCLTRQEANAHDSLPENVDLEQHYGKGVFDRVVNQFEREKSIQKTWNHVL</sequence>
<reference evidence="3 4" key="1">
    <citation type="submission" date="2015-06" db="EMBL/GenBank/DDBJ databases">
        <title>Expansion of signal transduction pathways in fungi by whole-genome duplication.</title>
        <authorList>
            <consortium name="DOE Joint Genome Institute"/>
            <person name="Corrochano L.M."/>
            <person name="Kuo A."/>
            <person name="Marcet-Houben M."/>
            <person name="Polaino S."/>
            <person name="Salamov A."/>
            <person name="Villalobos J.M."/>
            <person name="Alvarez M.I."/>
            <person name="Avalos J."/>
            <person name="Benito E.P."/>
            <person name="Benoit I."/>
            <person name="Burger G."/>
            <person name="Camino L.P."/>
            <person name="Canovas D."/>
            <person name="Cerda-Olmedo E."/>
            <person name="Cheng J.-F."/>
            <person name="Dominguez A."/>
            <person name="Elias M."/>
            <person name="Eslava A.P."/>
            <person name="Glaser F."/>
            <person name="Grimwood J."/>
            <person name="Gutierrez G."/>
            <person name="Heitman J."/>
            <person name="Henrissat B."/>
            <person name="Iturriaga E.A."/>
            <person name="Lang B.F."/>
            <person name="Lavin J.L."/>
            <person name="Lee S."/>
            <person name="Li W."/>
            <person name="Lindquist E."/>
            <person name="Lopez-Garcia S."/>
            <person name="Luque E.M."/>
            <person name="Marcos A.T."/>
            <person name="Martin J."/>
            <person name="Mccluskey K."/>
            <person name="Medina H.R."/>
            <person name="Miralles-Duran A."/>
            <person name="Miyazaki A."/>
            <person name="Munoz-Torres E."/>
            <person name="Oguiza J.A."/>
            <person name="Ohm R."/>
            <person name="Olmedo M."/>
            <person name="Orejas M."/>
            <person name="Ortiz-Castellanos L."/>
            <person name="Pisabarro A.G."/>
            <person name="Rodriguez-Romero J."/>
            <person name="Ruiz-Herrera J."/>
            <person name="Ruiz-Vazquez R."/>
            <person name="Sanz C."/>
            <person name="Schackwitz W."/>
            <person name="Schmutz J."/>
            <person name="Shahriari M."/>
            <person name="Shelest E."/>
            <person name="Silva-Franco F."/>
            <person name="Soanes D."/>
            <person name="Syed K."/>
            <person name="Tagua V.G."/>
            <person name="Talbot N.J."/>
            <person name="Thon M."/>
            <person name="De Vries R.P."/>
            <person name="Wiebenga A."/>
            <person name="Yadav J.S."/>
            <person name="Braun E.L."/>
            <person name="Baker S."/>
            <person name="Garre V."/>
            <person name="Horwitz B."/>
            <person name="Torres-Martinez S."/>
            <person name="Idnurm A."/>
            <person name="Herrera-Estrella A."/>
            <person name="Gabaldon T."/>
            <person name="Grigoriev I.V."/>
        </authorList>
    </citation>
    <scope>NUCLEOTIDE SEQUENCE [LARGE SCALE GENOMIC DNA]</scope>
    <source>
        <strain evidence="3 4">CBS 277.49</strain>
    </source>
</reference>
<evidence type="ECO:0000256" key="1">
    <source>
        <dbReference type="SAM" id="Phobius"/>
    </source>
</evidence>
<dbReference type="GO" id="GO:0061503">
    <property type="term" value="F:tRNA threonylcarbamoyladenosine dehydratase"/>
    <property type="evidence" value="ECO:0007669"/>
    <property type="project" value="TreeGrafter"/>
</dbReference>
<keyword evidence="4" id="KW-1185">Reference proteome</keyword>
<dbReference type="GO" id="GO:0008641">
    <property type="term" value="F:ubiquitin-like modifier activating enzyme activity"/>
    <property type="evidence" value="ECO:0007669"/>
    <property type="project" value="InterPro"/>
</dbReference>
<dbReference type="PANTHER" id="PTHR43267:SF2">
    <property type="entry name" value="TRNA THREONYLCARBAMOYLADENOSINE DEHYDRATASE 1-RELATED"/>
    <property type="match status" value="1"/>
</dbReference>
<dbReference type="AlphaFoldDB" id="A0A162QMP7"/>
<evidence type="ECO:0000313" key="4">
    <source>
        <dbReference type="Proteomes" id="UP000077051"/>
    </source>
</evidence>
<dbReference type="Pfam" id="PF00899">
    <property type="entry name" value="ThiF"/>
    <property type="match status" value="1"/>
</dbReference>
<dbReference type="GO" id="GO:0005741">
    <property type="term" value="C:mitochondrial outer membrane"/>
    <property type="evidence" value="ECO:0007669"/>
    <property type="project" value="TreeGrafter"/>
</dbReference>
<dbReference type="EMBL" id="AMYB01000003">
    <property type="protein sequence ID" value="OAD04250.1"/>
    <property type="molecule type" value="Genomic_DNA"/>
</dbReference>
<dbReference type="Proteomes" id="UP000077051">
    <property type="component" value="Unassembled WGS sequence"/>
</dbReference>
<keyword evidence="1" id="KW-0472">Membrane</keyword>
<protein>
    <recommendedName>
        <fullName evidence="2">THIF-type NAD/FAD binding fold domain-containing protein</fullName>
    </recommendedName>
</protein>
<name>A0A162QMP7_MUCCL</name>
<feature type="transmembrane region" description="Helical" evidence="1">
    <location>
        <begin position="117"/>
        <end position="136"/>
    </location>
</feature>
<dbReference type="VEuPathDB" id="FungiDB:MUCCIDRAFT_161002"/>
<dbReference type="InterPro" id="IPR035985">
    <property type="entry name" value="Ubiquitin-activating_enz"/>
</dbReference>
<dbReference type="GO" id="GO:0061504">
    <property type="term" value="P:cyclic threonylcarbamoyladenosine biosynthetic process"/>
    <property type="evidence" value="ECO:0007669"/>
    <property type="project" value="TreeGrafter"/>
</dbReference>
<keyword evidence="1" id="KW-0812">Transmembrane</keyword>
<dbReference type="OrthoDB" id="10265862at2759"/>
<feature type="transmembrane region" description="Helical" evidence="1">
    <location>
        <begin position="22"/>
        <end position="42"/>
    </location>
</feature>